<dbReference type="InterPro" id="IPR010649">
    <property type="entry name" value="NapE_TorE"/>
</dbReference>
<feature type="transmembrane region" description="Helical" evidence="1">
    <location>
        <begin position="16"/>
        <end position="42"/>
    </location>
</feature>
<evidence type="ECO:0000256" key="1">
    <source>
        <dbReference type="SAM" id="Phobius"/>
    </source>
</evidence>
<dbReference type="Proteomes" id="UP000838100">
    <property type="component" value="Unassembled WGS sequence"/>
</dbReference>
<evidence type="ECO:0008006" key="4">
    <source>
        <dbReference type="Google" id="ProtNLM"/>
    </source>
</evidence>
<sequence length="52" mass="5643">MKTDDVDTSKSEEIEVFLFTTVIAAPFLAIAIVGGFGFAVWFSQMIFGPPTV</sequence>
<keyword evidence="3" id="KW-1185">Reference proteome</keyword>
<keyword evidence="1" id="KW-1133">Transmembrane helix</keyword>
<gene>
    <name evidence="2" type="ORF">SIN8267_01595</name>
</gene>
<protein>
    <recommendedName>
        <fullName evidence="4">Periplasmic nitrate reductase, NapE protein</fullName>
    </recommendedName>
</protein>
<comment type="caution">
    <text evidence="2">The sequence shown here is derived from an EMBL/GenBank/DDBJ whole genome shotgun (WGS) entry which is preliminary data.</text>
</comment>
<keyword evidence="1" id="KW-0812">Transmembrane</keyword>
<name>A0ABM9AE55_9GAMM</name>
<dbReference type="RefSeq" id="WP_237444137.1">
    <property type="nucleotide sequence ID" value="NZ_CAKLPX010000001.1"/>
</dbReference>
<dbReference type="EMBL" id="CAKLPX010000001">
    <property type="protein sequence ID" value="CAH0991489.1"/>
    <property type="molecule type" value="Genomic_DNA"/>
</dbReference>
<reference evidence="2" key="1">
    <citation type="submission" date="2021-12" db="EMBL/GenBank/DDBJ databases">
        <authorList>
            <person name="Rodrigo-Torres L."/>
            <person name="Arahal R. D."/>
            <person name="Lucena T."/>
        </authorList>
    </citation>
    <scope>NUCLEOTIDE SEQUENCE</scope>
    <source>
        <strain evidence="2">CECT 8267</strain>
    </source>
</reference>
<evidence type="ECO:0000313" key="3">
    <source>
        <dbReference type="Proteomes" id="UP000838100"/>
    </source>
</evidence>
<proteinExistence type="predicted"/>
<accession>A0ABM9AE55</accession>
<dbReference type="Pfam" id="PF06796">
    <property type="entry name" value="NapE"/>
    <property type="match status" value="1"/>
</dbReference>
<organism evidence="2 3">
    <name type="scientific">Sinobacterium norvegicum</name>
    <dbReference type="NCBI Taxonomy" id="1641715"/>
    <lineage>
        <taxon>Bacteria</taxon>
        <taxon>Pseudomonadati</taxon>
        <taxon>Pseudomonadota</taxon>
        <taxon>Gammaproteobacteria</taxon>
        <taxon>Cellvibrionales</taxon>
        <taxon>Spongiibacteraceae</taxon>
        <taxon>Sinobacterium</taxon>
    </lineage>
</organism>
<keyword evidence="1" id="KW-0472">Membrane</keyword>
<evidence type="ECO:0000313" key="2">
    <source>
        <dbReference type="EMBL" id="CAH0991489.1"/>
    </source>
</evidence>